<dbReference type="Proteomes" id="UP000799767">
    <property type="component" value="Unassembled WGS sequence"/>
</dbReference>
<dbReference type="EMBL" id="MU001632">
    <property type="protein sequence ID" value="KAF2485937.1"/>
    <property type="molecule type" value="Genomic_DNA"/>
</dbReference>
<organism evidence="2 3">
    <name type="scientific">Neohortaea acidophila</name>
    <dbReference type="NCBI Taxonomy" id="245834"/>
    <lineage>
        <taxon>Eukaryota</taxon>
        <taxon>Fungi</taxon>
        <taxon>Dikarya</taxon>
        <taxon>Ascomycota</taxon>
        <taxon>Pezizomycotina</taxon>
        <taxon>Dothideomycetes</taxon>
        <taxon>Dothideomycetidae</taxon>
        <taxon>Mycosphaerellales</taxon>
        <taxon>Teratosphaeriaceae</taxon>
        <taxon>Neohortaea</taxon>
    </lineage>
</organism>
<dbReference type="RefSeq" id="XP_033592506.1">
    <property type="nucleotide sequence ID" value="XM_033736505.1"/>
</dbReference>
<gene>
    <name evidence="2" type="ORF">BDY17DRAFT_320776</name>
</gene>
<feature type="signal peptide" evidence="1">
    <location>
        <begin position="1"/>
        <end position="21"/>
    </location>
</feature>
<evidence type="ECO:0000313" key="3">
    <source>
        <dbReference type="Proteomes" id="UP000799767"/>
    </source>
</evidence>
<evidence type="ECO:0000313" key="2">
    <source>
        <dbReference type="EMBL" id="KAF2485937.1"/>
    </source>
</evidence>
<dbReference type="OrthoDB" id="5406216at2759"/>
<reference evidence="2" key="1">
    <citation type="journal article" date="2020" name="Stud. Mycol.">
        <title>101 Dothideomycetes genomes: a test case for predicting lifestyles and emergence of pathogens.</title>
        <authorList>
            <person name="Haridas S."/>
            <person name="Albert R."/>
            <person name="Binder M."/>
            <person name="Bloem J."/>
            <person name="Labutti K."/>
            <person name="Salamov A."/>
            <person name="Andreopoulos B."/>
            <person name="Baker S."/>
            <person name="Barry K."/>
            <person name="Bills G."/>
            <person name="Bluhm B."/>
            <person name="Cannon C."/>
            <person name="Castanera R."/>
            <person name="Culley D."/>
            <person name="Daum C."/>
            <person name="Ezra D."/>
            <person name="Gonzalez J."/>
            <person name="Henrissat B."/>
            <person name="Kuo A."/>
            <person name="Liang C."/>
            <person name="Lipzen A."/>
            <person name="Lutzoni F."/>
            <person name="Magnuson J."/>
            <person name="Mondo S."/>
            <person name="Nolan M."/>
            <person name="Ohm R."/>
            <person name="Pangilinan J."/>
            <person name="Park H.-J."/>
            <person name="Ramirez L."/>
            <person name="Alfaro M."/>
            <person name="Sun H."/>
            <person name="Tritt A."/>
            <person name="Yoshinaga Y."/>
            <person name="Zwiers L.-H."/>
            <person name="Turgeon B."/>
            <person name="Goodwin S."/>
            <person name="Spatafora J."/>
            <person name="Crous P."/>
            <person name="Grigoriev I."/>
        </authorList>
    </citation>
    <scope>NUCLEOTIDE SEQUENCE</scope>
    <source>
        <strain evidence="2">CBS 113389</strain>
    </source>
</reference>
<sequence length="139" mass="14822">MRLSTSSWLLAGLCCAVQTLAHESLPTPTITPPSGARLDDLIPSATPFPTHPDLRARQNLGVDQNPGAIPHQVPPVTVYSIVSQVGATGAVEIYTYTQLFVAVPDQFPVAQVGTIGYGTDRRRKREAVNTGIAGRIHVP</sequence>
<dbReference type="GeneID" id="54477507"/>
<protein>
    <submittedName>
        <fullName evidence="2">Uncharacterized protein</fullName>
    </submittedName>
</protein>
<keyword evidence="3" id="KW-1185">Reference proteome</keyword>
<evidence type="ECO:0000256" key="1">
    <source>
        <dbReference type="SAM" id="SignalP"/>
    </source>
</evidence>
<dbReference type="AlphaFoldDB" id="A0A6A6Q3D7"/>
<name>A0A6A6Q3D7_9PEZI</name>
<accession>A0A6A6Q3D7</accession>
<proteinExistence type="predicted"/>
<feature type="chain" id="PRO_5025348535" evidence="1">
    <location>
        <begin position="22"/>
        <end position="139"/>
    </location>
</feature>
<keyword evidence="1" id="KW-0732">Signal</keyword>